<gene>
    <name evidence="4" type="primary">cheD_3</name>
    <name evidence="3" type="synonym">cheD</name>
    <name evidence="4" type="ORF">GCM10025770_29860</name>
</gene>
<dbReference type="SUPFAM" id="SSF64438">
    <property type="entry name" value="CNF1/YfiH-like putative cysteine hydrolases"/>
    <property type="match status" value="1"/>
</dbReference>
<evidence type="ECO:0000256" key="3">
    <source>
        <dbReference type="HAMAP-Rule" id="MF_01440"/>
    </source>
</evidence>
<reference evidence="5" key="1">
    <citation type="journal article" date="2019" name="Int. J. Syst. Evol. Microbiol.">
        <title>The Global Catalogue of Microorganisms (GCM) 10K type strain sequencing project: providing services to taxonomists for standard genome sequencing and annotation.</title>
        <authorList>
            <consortium name="The Broad Institute Genomics Platform"/>
            <consortium name="The Broad Institute Genome Sequencing Center for Infectious Disease"/>
            <person name="Wu L."/>
            <person name="Ma J."/>
        </authorList>
    </citation>
    <scope>NUCLEOTIDE SEQUENCE [LARGE SCALE GENOMIC DNA]</scope>
    <source>
        <strain evidence="5">JCM 18715</strain>
    </source>
</reference>
<keyword evidence="1 3" id="KW-0145">Chemotaxis</keyword>
<dbReference type="EMBL" id="BAABLD010000011">
    <property type="protein sequence ID" value="GAA5168976.1"/>
    <property type="molecule type" value="Genomic_DNA"/>
</dbReference>
<evidence type="ECO:0000256" key="1">
    <source>
        <dbReference type="ARBA" id="ARBA00022500"/>
    </source>
</evidence>
<dbReference type="Proteomes" id="UP001500547">
    <property type="component" value="Unassembled WGS sequence"/>
</dbReference>
<dbReference type="HAMAP" id="MF_01440">
    <property type="entry name" value="CheD"/>
    <property type="match status" value="1"/>
</dbReference>
<evidence type="ECO:0000256" key="2">
    <source>
        <dbReference type="ARBA" id="ARBA00022801"/>
    </source>
</evidence>
<dbReference type="Pfam" id="PF03975">
    <property type="entry name" value="CheD"/>
    <property type="match status" value="1"/>
</dbReference>
<comment type="caution">
    <text evidence="4">The sequence shown here is derived from an EMBL/GenBank/DDBJ whole genome shotgun (WGS) entry which is preliminary data.</text>
</comment>
<proteinExistence type="inferred from homology"/>
<sequence>MHKTFLQPGEYFVGHRPHRVSTLLGSCVSIVIWHPRTRAGAMSHCLLPTRGKRREEDDVPDARYADEAIWLMLRDLRQYGVSPEQCEAKIFGGGNMFPGVSVREACNIGRRNGEAAQQLLARHELRIVSSSLYGPGYRRIVFDLATGHVWSRQTSVVPPQHLTGNSP</sequence>
<keyword evidence="5" id="KW-1185">Reference proteome</keyword>
<evidence type="ECO:0000313" key="5">
    <source>
        <dbReference type="Proteomes" id="UP001500547"/>
    </source>
</evidence>
<comment type="function">
    <text evidence="3">Probably deamidates glutamine residues to glutamate on methyl-accepting chemotaxis receptors (MCPs), playing an important role in chemotaxis.</text>
</comment>
<evidence type="ECO:0000313" key="4">
    <source>
        <dbReference type="EMBL" id="GAA5168976.1"/>
    </source>
</evidence>
<name>A0ABP9QX11_9RHOO</name>
<dbReference type="Gene3D" id="3.30.1330.200">
    <property type="match status" value="1"/>
</dbReference>
<dbReference type="InterPro" id="IPR005659">
    <property type="entry name" value="Chemorcpt_Glu_NH3ase_CheD"/>
</dbReference>
<accession>A0ABP9QX11</accession>
<dbReference type="PANTHER" id="PTHR35147:SF3">
    <property type="entry name" value="CHEMORECEPTOR GLUTAMINE DEAMIDASE CHED 1-RELATED"/>
    <property type="match status" value="1"/>
</dbReference>
<dbReference type="InterPro" id="IPR038592">
    <property type="entry name" value="CheD-like_sf"/>
</dbReference>
<comment type="similarity">
    <text evidence="3">Belongs to the CheD family.</text>
</comment>
<comment type="catalytic activity">
    <reaction evidence="3">
        <text>L-glutaminyl-[protein] + H2O = L-glutamyl-[protein] + NH4(+)</text>
        <dbReference type="Rhea" id="RHEA:16441"/>
        <dbReference type="Rhea" id="RHEA-COMP:10207"/>
        <dbReference type="Rhea" id="RHEA-COMP:10208"/>
        <dbReference type="ChEBI" id="CHEBI:15377"/>
        <dbReference type="ChEBI" id="CHEBI:28938"/>
        <dbReference type="ChEBI" id="CHEBI:29973"/>
        <dbReference type="ChEBI" id="CHEBI:30011"/>
        <dbReference type="EC" id="3.5.1.44"/>
    </reaction>
</comment>
<organism evidence="4 5">
    <name type="scientific">Viridibacterium curvum</name>
    <dbReference type="NCBI Taxonomy" id="1101404"/>
    <lineage>
        <taxon>Bacteria</taxon>
        <taxon>Pseudomonadati</taxon>
        <taxon>Pseudomonadota</taxon>
        <taxon>Betaproteobacteria</taxon>
        <taxon>Rhodocyclales</taxon>
        <taxon>Rhodocyclaceae</taxon>
        <taxon>Viridibacterium</taxon>
    </lineage>
</organism>
<dbReference type="CDD" id="cd16352">
    <property type="entry name" value="CheD"/>
    <property type="match status" value="1"/>
</dbReference>
<dbReference type="EC" id="3.5.1.44" evidence="3"/>
<dbReference type="InterPro" id="IPR011324">
    <property type="entry name" value="Cytotoxic_necrot_fac-like_cat"/>
</dbReference>
<dbReference type="PANTHER" id="PTHR35147">
    <property type="entry name" value="CHEMORECEPTOR GLUTAMINE DEAMIDASE CHED-RELATED"/>
    <property type="match status" value="1"/>
</dbReference>
<keyword evidence="2 3" id="KW-0378">Hydrolase</keyword>
<protein>
    <recommendedName>
        <fullName evidence="3">Probable chemoreceptor glutamine deamidase CheD</fullName>
        <ecNumber evidence="3">3.5.1.44</ecNumber>
    </recommendedName>
</protein>